<dbReference type="InterPro" id="IPR036188">
    <property type="entry name" value="FAD/NAD-bd_sf"/>
</dbReference>
<proteinExistence type="inferred from homology"/>
<dbReference type="GO" id="GO:0016491">
    <property type="term" value="F:oxidoreductase activity"/>
    <property type="evidence" value="ECO:0007669"/>
    <property type="project" value="UniProtKB-KW"/>
</dbReference>
<gene>
    <name evidence="6" type="ORF">TRFO_04175</name>
</gene>
<sequence length="349" mass="38280">MFFVFLNLICILRIINEEGENILDRLDDENKEIDWDQTKLYDSIIIGSGPAGSTAGLYLGRARFSPLIFHGHLPGGQLMLTTDVENFPTFKGTGPQLVQSIQQQARESGAKFVYDEIVFANLSSYPKKLVSASNIGYRSKTVILATGANARYLGLTNEKKFINKGISTSASLDGYRYTNKSVAVVGGGDTAITEALTLTQICKHVTLIHRTNRMTASMPMQMKLKKYSNITIISNSDIVEIIGDDFLTGIQIKNQITQEISSLEINGLFIAIGRVPAASVFADEVGVDKYGYFLKNANTTETRIPGVFVAGDCADNMYRQAITSAGTGCQAALDSERYLKEKNQLRTPI</sequence>
<evidence type="ECO:0000256" key="2">
    <source>
        <dbReference type="ARBA" id="ARBA00022630"/>
    </source>
</evidence>
<keyword evidence="4" id="KW-0732">Signal</keyword>
<evidence type="ECO:0000259" key="5">
    <source>
        <dbReference type="Pfam" id="PF07992"/>
    </source>
</evidence>
<accession>A0A1J4KLJ3</accession>
<dbReference type="SUPFAM" id="SSF51905">
    <property type="entry name" value="FAD/NAD(P)-binding domain"/>
    <property type="match status" value="1"/>
</dbReference>
<dbReference type="Pfam" id="PF07992">
    <property type="entry name" value="Pyr_redox_2"/>
    <property type="match status" value="1"/>
</dbReference>
<feature type="signal peptide" evidence="4">
    <location>
        <begin position="1"/>
        <end position="19"/>
    </location>
</feature>
<organism evidence="6 7">
    <name type="scientific">Tritrichomonas foetus</name>
    <dbReference type="NCBI Taxonomy" id="1144522"/>
    <lineage>
        <taxon>Eukaryota</taxon>
        <taxon>Metamonada</taxon>
        <taxon>Parabasalia</taxon>
        <taxon>Tritrichomonadida</taxon>
        <taxon>Tritrichomonadidae</taxon>
        <taxon>Tritrichomonas</taxon>
    </lineage>
</organism>
<protein>
    <submittedName>
        <fullName evidence="6">Thioredoxin reductase</fullName>
    </submittedName>
</protein>
<comment type="similarity">
    <text evidence="1">Belongs to the class-II pyridine nucleotide-disulfide oxidoreductase family.</text>
</comment>
<dbReference type="OrthoDB" id="371245at2759"/>
<dbReference type="InterPro" id="IPR023753">
    <property type="entry name" value="FAD/NAD-binding_dom"/>
</dbReference>
<feature type="domain" description="FAD/NAD(P)-binding" evidence="5">
    <location>
        <begin position="41"/>
        <end position="327"/>
    </location>
</feature>
<evidence type="ECO:0000256" key="4">
    <source>
        <dbReference type="SAM" id="SignalP"/>
    </source>
</evidence>
<dbReference type="PRINTS" id="PR00368">
    <property type="entry name" value="FADPNR"/>
</dbReference>
<dbReference type="PANTHER" id="PTHR48105">
    <property type="entry name" value="THIOREDOXIN REDUCTASE 1-RELATED-RELATED"/>
    <property type="match status" value="1"/>
</dbReference>
<dbReference type="Proteomes" id="UP000179807">
    <property type="component" value="Unassembled WGS sequence"/>
</dbReference>
<evidence type="ECO:0000256" key="3">
    <source>
        <dbReference type="ARBA" id="ARBA00023002"/>
    </source>
</evidence>
<evidence type="ECO:0000313" key="7">
    <source>
        <dbReference type="Proteomes" id="UP000179807"/>
    </source>
</evidence>
<dbReference type="GeneID" id="94826443"/>
<dbReference type="PRINTS" id="PR00469">
    <property type="entry name" value="PNDRDTASEII"/>
</dbReference>
<dbReference type="GO" id="GO:0097237">
    <property type="term" value="P:cellular response to toxic substance"/>
    <property type="evidence" value="ECO:0007669"/>
    <property type="project" value="UniProtKB-ARBA"/>
</dbReference>
<dbReference type="VEuPathDB" id="TrichDB:TRFO_04175"/>
<keyword evidence="3" id="KW-0560">Oxidoreductase</keyword>
<dbReference type="EMBL" id="MLAK01000605">
    <property type="protein sequence ID" value="OHT10668.1"/>
    <property type="molecule type" value="Genomic_DNA"/>
</dbReference>
<comment type="caution">
    <text evidence="6">The sequence shown here is derived from an EMBL/GenBank/DDBJ whole genome shotgun (WGS) entry which is preliminary data.</text>
</comment>
<dbReference type="InterPro" id="IPR050097">
    <property type="entry name" value="Ferredoxin-NADP_redctase_2"/>
</dbReference>
<reference evidence="6" key="1">
    <citation type="submission" date="2016-10" db="EMBL/GenBank/DDBJ databases">
        <authorList>
            <person name="Benchimol M."/>
            <person name="Almeida L.G."/>
            <person name="Vasconcelos A.T."/>
            <person name="Perreira-Neves A."/>
            <person name="Rosa I.A."/>
            <person name="Tasca T."/>
            <person name="Bogo M.R."/>
            <person name="de Souza W."/>
        </authorList>
    </citation>
    <scope>NUCLEOTIDE SEQUENCE [LARGE SCALE GENOMIC DNA]</scope>
    <source>
        <strain evidence="6">K</strain>
    </source>
</reference>
<evidence type="ECO:0000256" key="1">
    <source>
        <dbReference type="ARBA" id="ARBA00009333"/>
    </source>
</evidence>
<dbReference type="RefSeq" id="XP_068363804.1">
    <property type="nucleotide sequence ID" value="XM_068491739.1"/>
</dbReference>
<evidence type="ECO:0000313" key="6">
    <source>
        <dbReference type="EMBL" id="OHT10668.1"/>
    </source>
</evidence>
<keyword evidence="7" id="KW-1185">Reference proteome</keyword>
<dbReference type="Gene3D" id="3.50.50.60">
    <property type="entry name" value="FAD/NAD(P)-binding domain"/>
    <property type="match status" value="2"/>
</dbReference>
<dbReference type="AlphaFoldDB" id="A0A1J4KLJ3"/>
<keyword evidence="2" id="KW-0285">Flavoprotein</keyword>
<feature type="chain" id="PRO_5012814318" evidence="4">
    <location>
        <begin position="20"/>
        <end position="349"/>
    </location>
</feature>
<name>A0A1J4KLJ3_9EUKA</name>